<feature type="transmembrane region" description="Helical" evidence="1">
    <location>
        <begin position="61"/>
        <end position="84"/>
    </location>
</feature>
<accession>A0A6H5G1M0</accession>
<protein>
    <submittedName>
        <fullName evidence="2">Uncharacterized protein</fullName>
    </submittedName>
</protein>
<reference evidence="2 3" key="1">
    <citation type="submission" date="2020-02" db="EMBL/GenBank/DDBJ databases">
        <authorList>
            <person name="Ferguson B K."/>
        </authorList>
    </citation>
    <scope>NUCLEOTIDE SEQUENCE [LARGE SCALE GENOMIC DNA]</scope>
</reference>
<name>A0A6H5G1M0_9HEMI</name>
<dbReference type="AlphaFoldDB" id="A0A6H5G1M0"/>
<dbReference type="Proteomes" id="UP000479000">
    <property type="component" value="Unassembled WGS sequence"/>
</dbReference>
<keyword evidence="1" id="KW-0472">Membrane</keyword>
<gene>
    <name evidence="2" type="ORF">NTEN_LOCUS2833</name>
</gene>
<evidence type="ECO:0000313" key="2">
    <source>
        <dbReference type="EMBL" id="CAA9996270.1"/>
    </source>
</evidence>
<evidence type="ECO:0000313" key="3">
    <source>
        <dbReference type="Proteomes" id="UP000479000"/>
    </source>
</evidence>
<sequence length="87" mass="9723">MRSPFEFSTPGRWGVHMLLCSCQEPPLIPSIEYMGSTSSSSFPWSSSPPSDGEEFFTFSDIPYIVSINLIMFINFVDSVIYVAISTL</sequence>
<dbReference type="EMBL" id="CADCXU010004512">
    <property type="protein sequence ID" value="CAA9996270.1"/>
    <property type="molecule type" value="Genomic_DNA"/>
</dbReference>
<keyword evidence="1" id="KW-1133">Transmembrane helix</keyword>
<proteinExistence type="predicted"/>
<keyword evidence="3" id="KW-1185">Reference proteome</keyword>
<keyword evidence="1" id="KW-0812">Transmembrane</keyword>
<evidence type="ECO:0000256" key="1">
    <source>
        <dbReference type="SAM" id="Phobius"/>
    </source>
</evidence>
<organism evidence="2 3">
    <name type="scientific">Nesidiocoris tenuis</name>
    <dbReference type="NCBI Taxonomy" id="355587"/>
    <lineage>
        <taxon>Eukaryota</taxon>
        <taxon>Metazoa</taxon>
        <taxon>Ecdysozoa</taxon>
        <taxon>Arthropoda</taxon>
        <taxon>Hexapoda</taxon>
        <taxon>Insecta</taxon>
        <taxon>Pterygota</taxon>
        <taxon>Neoptera</taxon>
        <taxon>Paraneoptera</taxon>
        <taxon>Hemiptera</taxon>
        <taxon>Heteroptera</taxon>
        <taxon>Panheteroptera</taxon>
        <taxon>Cimicomorpha</taxon>
        <taxon>Miridae</taxon>
        <taxon>Dicyphina</taxon>
        <taxon>Nesidiocoris</taxon>
    </lineage>
</organism>